<dbReference type="AlphaFoldDB" id="A0A2R6AJS0"/>
<dbReference type="EMBL" id="NEXE01000205">
    <property type="protein sequence ID" value="PSN86605.1"/>
    <property type="molecule type" value="Genomic_DNA"/>
</dbReference>
<evidence type="ECO:0000256" key="3">
    <source>
        <dbReference type="ARBA" id="ARBA00022692"/>
    </source>
</evidence>
<evidence type="ECO:0000256" key="5">
    <source>
        <dbReference type="ARBA" id="ARBA00023136"/>
    </source>
</evidence>
<feature type="transmembrane region" description="Helical" evidence="6">
    <location>
        <begin position="373"/>
        <end position="398"/>
    </location>
</feature>
<comment type="caution">
    <text evidence="7">The sequence shown here is derived from an EMBL/GenBank/DDBJ whole genome shotgun (WGS) entry which is preliminary data.</text>
</comment>
<organism evidence="7 8">
    <name type="scientific">Candidatus Marsarchaeota G2 archaeon OSP_D</name>
    <dbReference type="NCBI Taxonomy" id="1978157"/>
    <lineage>
        <taxon>Archaea</taxon>
        <taxon>Candidatus Marsarchaeota</taxon>
        <taxon>Candidatus Marsarchaeota group 2</taxon>
    </lineage>
</organism>
<feature type="transmembrane region" description="Helical" evidence="6">
    <location>
        <begin position="246"/>
        <end position="267"/>
    </location>
</feature>
<gene>
    <name evidence="7" type="ORF">B9Q03_11590</name>
</gene>
<feature type="transmembrane region" description="Helical" evidence="6">
    <location>
        <begin position="218"/>
        <end position="240"/>
    </location>
</feature>
<sequence>EADSIATTTLLYAAILYAIISLISAVAAPAYASYVLHQPGISHLAQLASVIIFFQGLMNYTTAVLNGYYKTKQVSAIMLIQSLAKTTLSVGLIIIGLRIYGALIGTIISFVIPAISGTIWIFKAVQTRKFMFDAKIFKTITSFGLPVYAANILNGISRQIQLVILAGFVSAAAVGAFTATQNLATLISVVTYPISTMAGVAFSEVSAHNNKVRISSSYVSATKIATILVVPISIFIALIAKPIVTILYGAVYSKFYLLLSIFALGYLSVGLGGQTQNPLFGGLNSTKLNTYSAAISAVLLLSLSFGLAFKLSVFGVALATTISAITTAAVMHILIVRRLGVKLSKAKLVAVYLASTLSAVPLILIPQKIFHHGLIGLIELASFLGVYVVIYSTVLPLVRGVNEDELTLISHSLKGVPILGYILSALTRYSKLFIYEHKEKPS</sequence>
<protein>
    <submittedName>
        <fullName evidence="7">Uncharacterized protein</fullName>
    </submittedName>
</protein>
<feature type="transmembrane region" description="Helical" evidence="6">
    <location>
        <begin position="44"/>
        <end position="69"/>
    </location>
</feature>
<keyword evidence="3 6" id="KW-0812">Transmembrane</keyword>
<feature type="non-terminal residue" evidence="7">
    <location>
        <position position="1"/>
    </location>
</feature>
<keyword evidence="5 6" id="KW-0472">Membrane</keyword>
<evidence type="ECO:0000313" key="7">
    <source>
        <dbReference type="EMBL" id="PSN86605.1"/>
    </source>
</evidence>
<feature type="transmembrane region" description="Helical" evidence="6">
    <location>
        <begin position="314"/>
        <end position="336"/>
    </location>
</feature>
<dbReference type="PANTHER" id="PTHR30250">
    <property type="entry name" value="PST FAMILY PREDICTED COLANIC ACID TRANSPORTER"/>
    <property type="match status" value="1"/>
</dbReference>
<dbReference type="GO" id="GO:0005886">
    <property type="term" value="C:plasma membrane"/>
    <property type="evidence" value="ECO:0007669"/>
    <property type="project" value="UniProtKB-SubCell"/>
</dbReference>
<dbReference type="PANTHER" id="PTHR30250:SF28">
    <property type="entry name" value="POLYSACCHARIDE BIOSYNTHESIS PROTEIN"/>
    <property type="match status" value="1"/>
</dbReference>
<keyword evidence="2" id="KW-1003">Cell membrane</keyword>
<dbReference type="InterPro" id="IPR050833">
    <property type="entry name" value="Poly_Biosynth_Transport"/>
</dbReference>
<feature type="transmembrane region" description="Helical" evidence="6">
    <location>
        <begin position="288"/>
        <end position="308"/>
    </location>
</feature>
<keyword evidence="4 6" id="KW-1133">Transmembrane helix</keyword>
<comment type="subcellular location">
    <subcellularLocation>
        <location evidence="1">Cell membrane</location>
        <topology evidence="1">Multi-pass membrane protein</topology>
    </subcellularLocation>
</comment>
<proteinExistence type="predicted"/>
<accession>A0A2R6AJS0</accession>
<name>A0A2R6AJS0_9ARCH</name>
<feature type="transmembrane region" description="Helical" evidence="6">
    <location>
        <begin position="76"/>
        <end position="97"/>
    </location>
</feature>
<feature type="transmembrane region" description="Helical" evidence="6">
    <location>
        <begin position="103"/>
        <end position="122"/>
    </location>
</feature>
<evidence type="ECO:0000256" key="1">
    <source>
        <dbReference type="ARBA" id="ARBA00004651"/>
    </source>
</evidence>
<evidence type="ECO:0000256" key="4">
    <source>
        <dbReference type="ARBA" id="ARBA00022989"/>
    </source>
</evidence>
<feature type="transmembrane region" description="Helical" evidence="6">
    <location>
        <begin position="162"/>
        <end position="180"/>
    </location>
</feature>
<feature type="transmembrane region" description="Helical" evidence="6">
    <location>
        <begin position="348"/>
        <end position="367"/>
    </location>
</feature>
<evidence type="ECO:0000313" key="8">
    <source>
        <dbReference type="Proteomes" id="UP000240322"/>
    </source>
</evidence>
<evidence type="ECO:0000256" key="6">
    <source>
        <dbReference type="SAM" id="Phobius"/>
    </source>
</evidence>
<dbReference type="Proteomes" id="UP000240322">
    <property type="component" value="Unassembled WGS sequence"/>
</dbReference>
<evidence type="ECO:0000256" key="2">
    <source>
        <dbReference type="ARBA" id="ARBA00022475"/>
    </source>
</evidence>
<feature type="transmembrane region" description="Helical" evidence="6">
    <location>
        <begin position="186"/>
        <end position="206"/>
    </location>
</feature>
<dbReference type="Pfam" id="PF13440">
    <property type="entry name" value="Polysacc_synt_3"/>
    <property type="match status" value="1"/>
</dbReference>
<feature type="transmembrane region" description="Helical" evidence="6">
    <location>
        <begin position="12"/>
        <end position="32"/>
    </location>
</feature>
<reference evidence="7 8" key="1">
    <citation type="submission" date="2017-04" db="EMBL/GenBank/DDBJ databases">
        <title>Novel microbial lineages endemic to geothermal iron-oxide mats fill important gaps in the evolutionary history of Archaea.</title>
        <authorList>
            <person name="Jay Z.J."/>
            <person name="Beam J.P."/>
            <person name="Dlakic M."/>
            <person name="Rusch D.B."/>
            <person name="Kozubal M.A."/>
            <person name="Inskeep W.P."/>
        </authorList>
    </citation>
    <scope>NUCLEOTIDE SEQUENCE [LARGE SCALE GENOMIC DNA]</scope>
    <source>
        <strain evidence="7">OSP_D</strain>
    </source>
</reference>